<dbReference type="AlphaFoldDB" id="A0A2A5JQ49"/>
<reference evidence="2" key="1">
    <citation type="journal article" date="2019" name="Genome Announc.">
        <title>Draft Genome Sequence of Pseudoalteromonas piscicida Strain 36Y ROTHPW, an Hypersaline Seawater Isolate from the South Coast of Sonora, Mexico.</title>
        <authorList>
            <person name="Sanchez-Diaz R."/>
            <person name="Molina-Garza Z.J."/>
            <person name="Cruz-Suarez L.E."/>
            <person name="Selvin J."/>
            <person name="Kiran G.S."/>
            <person name="Ibarra-Gamez J.C."/>
            <person name="Gomez-Gil B."/>
            <person name="Galaviz-Silva L."/>
        </authorList>
    </citation>
    <scope>NUCLEOTIDE SEQUENCE [LARGE SCALE GENOMIC DNA]</scope>
    <source>
        <strain evidence="2">36Y_RITHPW</strain>
    </source>
</reference>
<dbReference type="OrthoDB" id="6293166at2"/>
<organism evidence="1 2">
    <name type="scientific">Pseudoalteromonas piscicida</name>
    <dbReference type="NCBI Taxonomy" id="43662"/>
    <lineage>
        <taxon>Bacteria</taxon>
        <taxon>Pseudomonadati</taxon>
        <taxon>Pseudomonadota</taxon>
        <taxon>Gammaproteobacteria</taxon>
        <taxon>Alteromonadales</taxon>
        <taxon>Pseudoalteromonadaceae</taxon>
        <taxon>Pseudoalteromonas</taxon>
    </lineage>
</organism>
<evidence type="ECO:0000313" key="2">
    <source>
        <dbReference type="Proteomes" id="UP000228621"/>
    </source>
</evidence>
<dbReference type="EMBL" id="NKHF01000051">
    <property type="protein sequence ID" value="PCK31592.1"/>
    <property type="molecule type" value="Genomic_DNA"/>
</dbReference>
<evidence type="ECO:0000313" key="1">
    <source>
        <dbReference type="EMBL" id="PCK31592.1"/>
    </source>
</evidence>
<protein>
    <submittedName>
        <fullName evidence="1">TIGR02444 family protein</fullName>
    </submittedName>
</protein>
<accession>A0A2A5JQ49</accession>
<name>A0A2A5JQ49_PSEO7</name>
<dbReference type="Proteomes" id="UP000228621">
    <property type="component" value="Unassembled WGS sequence"/>
</dbReference>
<sequence>MLSREDFWQFACEFYSRPQMQSRLLSLQDTADKNINLCLLLGYLDSLNVTIQHDAMVALQQTADAFDQTVLKPQRRIRQTLKAHHQDYEDYPALRAAMLTAELELEKRQQALLLDTVARFTLTPLQSGSNWSLYLNANEYSELFNATGN</sequence>
<gene>
    <name evidence="1" type="ORF">CEX98_11550</name>
</gene>
<dbReference type="Pfam" id="PF09523">
    <property type="entry name" value="DUF2390"/>
    <property type="match status" value="1"/>
</dbReference>
<proteinExistence type="predicted"/>
<dbReference type="NCBIfam" id="TIGR02444">
    <property type="entry name" value="TIGR02444 family protein"/>
    <property type="match status" value="1"/>
</dbReference>
<keyword evidence="2" id="KW-1185">Reference proteome</keyword>
<dbReference type="RefSeq" id="WP_099642229.1">
    <property type="nucleotide sequence ID" value="NZ_NKHF01000051.1"/>
</dbReference>
<comment type="caution">
    <text evidence="1">The sequence shown here is derived from an EMBL/GenBank/DDBJ whole genome shotgun (WGS) entry which is preliminary data.</text>
</comment>
<dbReference type="InterPro" id="IPR012659">
    <property type="entry name" value="CHP02444"/>
</dbReference>